<gene>
    <name evidence="1" type="ORF">CLV91_0986</name>
</gene>
<accession>A0A495EDE7</accession>
<dbReference type="AlphaFoldDB" id="A0A495EDE7"/>
<protein>
    <submittedName>
        <fullName evidence="1">Uncharacterized protein</fullName>
    </submittedName>
</protein>
<organism evidence="1 2">
    <name type="scientific">Maribacter vaceletii</name>
    <dbReference type="NCBI Taxonomy" id="1206816"/>
    <lineage>
        <taxon>Bacteria</taxon>
        <taxon>Pseudomonadati</taxon>
        <taxon>Bacteroidota</taxon>
        <taxon>Flavobacteriia</taxon>
        <taxon>Flavobacteriales</taxon>
        <taxon>Flavobacteriaceae</taxon>
        <taxon>Maribacter</taxon>
    </lineage>
</organism>
<proteinExistence type="predicted"/>
<keyword evidence="2" id="KW-1185">Reference proteome</keyword>
<sequence length="194" mass="22872">MTQALNIIKEFDIFLEQEVITNGIELCNEAGLQFQLGLFLKLKYPDIKIEFERNINSIGINKTKGVYHKSVVDILIDQKIAIEIKFPTKGAYPKRTYQAIQDVCFLEILKKEKNIEGYAIFITPLFLFFDNSKKSDGIYKYLRKEKRIYKVDKCDVKPFMSKGLKELDICDSYPFELRELTNNNIKYYYYIIKI</sequence>
<evidence type="ECO:0000313" key="2">
    <source>
        <dbReference type="Proteomes" id="UP000269412"/>
    </source>
</evidence>
<evidence type="ECO:0000313" key="1">
    <source>
        <dbReference type="EMBL" id="RKR14905.1"/>
    </source>
</evidence>
<dbReference type="OrthoDB" id="1550925at2"/>
<dbReference type="Proteomes" id="UP000269412">
    <property type="component" value="Unassembled WGS sequence"/>
</dbReference>
<dbReference type="RefSeq" id="WP_121064524.1">
    <property type="nucleotide sequence ID" value="NZ_RBIQ01000007.1"/>
</dbReference>
<name>A0A495EDE7_9FLAO</name>
<dbReference type="EMBL" id="RBIQ01000007">
    <property type="protein sequence ID" value="RKR14905.1"/>
    <property type="molecule type" value="Genomic_DNA"/>
</dbReference>
<reference evidence="1 2" key="1">
    <citation type="submission" date="2018-10" db="EMBL/GenBank/DDBJ databases">
        <title>Genomic Encyclopedia of Archaeal and Bacterial Type Strains, Phase II (KMG-II): from individual species to whole genera.</title>
        <authorList>
            <person name="Goeker M."/>
        </authorList>
    </citation>
    <scope>NUCLEOTIDE SEQUENCE [LARGE SCALE GENOMIC DNA]</scope>
    <source>
        <strain evidence="1 2">DSM 25230</strain>
    </source>
</reference>
<comment type="caution">
    <text evidence="1">The sequence shown here is derived from an EMBL/GenBank/DDBJ whole genome shotgun (WGS) entry which is preliminary data.</text>
</comment>